<dbReference type="Proteomes" id="UP001152797">
    <property type="component" value="Unassembled WGS sequence"/>
</dbReference>
<organism evidence="1">
    <name type="scientific">Cladocopium goreaui</name>
    <dbReference type="NCBI Taxonomy" id="2562237"/>
    <lineage>
        <taxon>Eukaryota</taxon>
        <taxon>Sar</taxon>
        <taxon>Alveolata</taxon>
        <taxon>Dinophyceae</taxon>
        <taxon>Suessiales</taxon>
        <taxon>Symbiodiniaceae</taxon>
        <taxon>Cladocopium</taxon>
    </lineage>
</organism>
<accession>A0A9P1BLJ0</accession>
<dbReference type="EMBL" id="CAMXCT020000111">
    <property type="protein sequence ID" value="CAL1127336.1"/>
    <property type="molecule type" value="Genomic_DNA"/>
</dbReference>
<evidence type="ECO:0000313" key="2">
    <source>
        <dbReference type="EMBL" id="CAL1127336.1"/>
    </source>
</evidence>
<dbReference type="AlphaFoldDB" id="A0A9P1BLJ0"/>
<dbReference type="EMBL" id="CAMXCT010000111">
    <property type="protein sequence ID" value="CAI3973961.1"/>
    <property type="molecule type" value="Genomic_DNA"/>
</dbReference>
<dbReference type="EMBL" id="CAMXCT030000111">
    <property type="protein sequence ID" value="CAL4761273.1"/>
    <property type="molecule type" value="Genomic_DNA"/>
</dbReference>
<keyword evidence="3" id="KW-1185">Reference proteome</keyword>
<evidence type="ECO:0000313" key="3">
    <source>
        <dbReference type="Proteomes" id="UP001152797"/>
    </source>
</evidence>
<name>A0A9P1BLJ0_9DINO</name>
<comment type="caution">
    <text evidence="1">The sequence shown here is derived from an EMBL/GenBank/DDBJ whole genome shotgun (WGS) entry which is preliminary data.</text>
</comment>
<evidence type="ECO:0000313" key="1">
    <source>
        <dbReference type="EMBL" id="CAI3973961.1"/>
    </source>
</evidence>
<sequence>MNQKVFVLRLASLGIYHHPMLCMLRRRRTIGTLMSSCTKHSCFWRIRQPGRRSFSELKHCRPKRSLLVAGIST</sequence>
<proteinExistence type="predicted"/>
<reference evidence="1" key="1">
    <citation type="submission" date="2022-10" db="EMBL/GenBank/DDBJ databases">
        <authorList>
            <person name="Chen Y."/>
            <person name="Dougan E. K."/>
            <person name="Chan C."/>
            <person name="Rhodes N."/>
            <person name="Thang M."/>
        </authorList>
    </citation>
    <scope>NUCLEOTIDE SEQUENCE</scope>
</reference>
<protein>
    <submittedName>
        <fullName evidence="1">Uncharacterized protein</fullName>
    </submittedName>
</protein>
<reference evidence="2" key="2">
    <citation type="submission" date="2024-04" db="EMBL/GenBank/DDBJ databases">
        <authorList>
            <person name="Chen Y."/>
            <person name="Shah S."/>
            <person name="Dougan E. K."/>
            <person name="Thang M."/>
            <person name="Chan C."/>
        </authorList>
    </citation>
    <scope>NUCLEOTIDE SEQUENCE [LARGE SCALE GENOMIC DNA]</scope>
</reference>
<gene>
    <name evidence="1" type="ORF">C1SCF055_LOCUS2404</name>
</gene>